<dbReference type="Gene3D" id="3.60.15.10">
    <property type="entry name" value="Ribonuclease Z/Hydroxyacylglutathione hydrolase-like"/>
    <property type="match status" value="1"/>
</dbReference>
<evidence type="ECO:0000313" key="4">
    <source>
        <dbReference type="Proteomes" id="UP000644699"/>
    </source>
</evidence>
<evidence type="ECO:0000259" key="2">
    <source>
        <dbReference type="SMART" id="SM00849"/>
    </source>
</evidence>
<feature type="domain" description="Metallo-beta-lactamase" evidence="2">
    <location>
        <begin position="25"/>
        <end position="209"/>
    </location>
</feature>
<dbReference type="RefSeq" id="WP_188906818.1">
    <property type="nucleotide sequence ID" value="NZ_BMIQ01000001.1"/>
</dbReference>
<dbReference type="Proteomes" id="UP000644699">
    <property type="component" value="Unassembled WGS sequence"/>
</dbReference>
<dbReference type="PANTHER" id="PTHR42951:SF4">
    <property type="entry name" value="ACYL-COENZYME A THIOESTERASE MBLAC2"/>
    <property type="match status" value="1"/>
</dbReference>
<protein>
    <recommendedName>
        <fullName evidence="2">Metallo-beta-lactamase domain-containing protein</fullName>
    </recommendedName>
</protein>
<proteinExistence type="inferred from homology"/>
<dbReference type="InterPro" id="IPR050855">
    <property type="entry name" value="NDM-1-like"/>
</dbReference>
<keyword evidence="4" id="KW-1185">Reference proteome</keyword>
<comment type="similarity">
    <text evidence="1">Belongs to the metallo-beta-lactamase superfamily. Class-B beta-lactamase family.</text>
</comment>
<dbReference type="InterPro" id="IPR036866">
    <property type="entry name" value="RibonucZ/Hydroxyglut_hydro"/>
</dbReference>
<dbReference type="SMART" id="SM00849">
    <property type="entry name" value="Lactamase_B"/>
    <property type="match status" value="1"/>
</dbReference>
<reference evidence="3" key="1">
    <citation type="journal article" date="2014" name="Int. J. Syst. Evol. Microbiol.">
        <title>Complete genome sequence of Corynebacterium casei LMG S-19264T (=DSM 44701T), isolated from a smear-ripened cheese.</title>
        <authorList>
            <consortium name="US DOE Joint Genome Institute (JGI-PGF)"/>
            <person name="Walter F."/>
            <person name="Albersmeier A."/>
            <person name="Kalinowski J."/>
            <person name="Ruckert C."/>
        </authorList>
    </citation>
    <scope>NUCLEOTIDE SEQUENCE</scope>
    <source>
        <strain evidence="3">CGMCC 1.15367</strain>
    </source>
</reference>
<dbReference type="CDD" id="cd16282">
    <property type="entry name" value="metallo-hydrolase-like_MBL-fold"/>
    <property type="match status" value="1"/>
</dbReference>
<evidence type="ECO:0000313" key="3">
    <source>
        <dbReference type="EMBL" id="GGD91026.1"/>
    </source>
</evidence>
<dbReference type="PANTHER" id="PTHR42951">
    <property type="entry name" value="METALLO-BETA-LACTAMASE DOMAIN-CONTAINING"/>
    <property type="match status" value="1"/>
</dbReference>
<accession>A0A917E0Z2</accession>
<dbReference type="SUPFAM" id="SSF56281">
    <property type="entry name" value="Metallo-hydrolase/oxidoreductase"/>
    <property type="match status" value="1"/>
</dbReference>
<sequence>MPISIDLVFPPGLDERITVLRAGDEVDAVFVRTERFGVLIDTLSTPSLCREALRRLGVDPERQPLVVVNSHMDWDHFWGNAAIAGKAPILAHAKAFRRFAAPETSATLRDKRGEENRFGEVELVSPTIGFDGAMVLHGGDLTLELLHTPGHTPDHVAVWIPELRTCLAVDAVEYPIPEVWSEAPEDLADLRASLDRLRRLDARFLLPAHGRTHAPELVQRNIDYFDELAARVAAMPDTRLAADDPALLPGLAFEDLVPDFTSAETAVLAFYRRCHASNRRATIRTRLDSLRDGEKTGA</sequence>
<dbReference type="AlphaFoldDB" id="A0A917E0Z2"/>
<dbReference type="InterPro" id="IPR001279">
    <property type="entry name" value="Metallo-B-lactamas"/>
</dbReference>
<name>A0A917E0Z2_9HYPH</name>
<evidence type="ECO:0000256" key="1">
    <source>
        <dbReference type="ARBA" id="ARBA00005250"/>
    </source>
</evidence>
<gene>
    <name evidence="3" type="ORF">GCM10011390_07150</name>
</gene>
<dbReference type="Pfam" id="PF00753">
    <property type="entry name" value="Lactamase_B"/>
    <property type="match status" value="1"/>
</dbReference>
<comment type="caution">
    <text evidence="3">The sequence shown here is derived from an EMBL/GenBank/DDBJ whole genome shotgun (WGS) entry which is preliminary data.</text>
</comment>
<organism evidence="3 4">
    <name type="scientific">Aureimonas endophytica</name>
    <dbReference type="NCBI Taxonomy" id="2027858"/>
    <lineage>
        <taxon>Bacteria</taxon>
        <taxon>Pseudomonadati</taxon>
        <taxon>Pseudomonadota</taxon>
        <taxon>Alphaproteobacteria</taxon>
        <taxon>Hyphomicrobiales</taxon>
        <taxon>Aurantimonadaceae</taxon>
        <taxon>Aureimonas</taxon>
    </lineage>
</organism>
<dbReference type="GO" id="GO:0017001">
    <property type="term" value="P:antibiotic catabolic process"/>
    <property type="evidence" value="ECO:0007669"/>
    <property type="project" value="UniProtKB-ARBA"/>
</dbReference>
<dbReference type="EMBL" id="BMIQ01000001">
    <property type="protein sequence ID" value="GGD91026.1"/>
    <property type="molecule type" value="Genomic_DNA"/>
</dbReference>
<reference evidence="3" key="2">
    <citation type="submission" date="2020-09" db="EMBL/GenBank/DDBJ databases">
        <authorList>
            <person name="Sun Q."/>
            <person name="Zhou Y."/>
        </authorList>
    </citation>
    <scope>NUCLEOTIDE SEQUENCE</scope>
    <source>
        <strain evidence="3">CGMCC 1.15367</strain>
    </source>
</reference>